<organism evidence="13 14">
    <name type="scientific">Silvimonas terrae</name>
    <dbReference type="NCBI Taxonomy" id="300266"/>
    <lineage>
        <taxon>Bacteria</taxon>
        <taxon>Pseudomonadati</taxon>
        <taxon>Pseudomonadota</taxon>
        <taxon>Betaproteobacteria</taxon>
        <taxon>Neisseriales</taxon>
        <taxon>Chitinibacteraceae</taxon>
        <taxon>Silvimonas</taxon>
    </lineage>
</organism>
<comment type="subcellular location">
    <subcellularLocation>
        <location evidence="1">Cell membrane</location>
        <topology evidence="1">Multi-pass membrane protein</topology>
    </subcellularLocation>
</comment>
<dbReference type="SUPFAM" id="SSF103190">
    <property type="entry name" value="Sensory domain-like"/>
    <property type="match status" value="1"/>
</dbReference>
<keyword evidence="7 9" id="KW-0807">Transducer</keyword>
<feature type="domain" description="Methyl-accepting transducer" evidence="11">
    <location>
        <begin position="355"/>
        <end position="591"/>
    </location>
</feature>
<evidence type="ECO:0000256" key="1">
    <source>
        <dbReference type="ARBA" id="ARBA00004651"/>
    </source>
</evidence>
<evidence type="ECO:0000256" key="7">
    <source>
        <dbReference type="ARBA" id="ARBA00023224"/>
    </source>
</evidence>
<evidence type="ECO:0000256" key="3">
    <source>
        <dbReference type="ARBA" id="ARBA00022500"/>
    </source>
</evidence>
<dbReference type="CDD" id="cd06225">
    <property type="entry name" value="HAMP"/>
    <property type="match status" value="1"/>
</dbReference>
<dbReference type="GO" id="GO:0005886">
    <property type="term" value="C:plasma membrane"/>
    <property type="evidence" value="ECO:0007669"/>
    <property type="project" value="UniProtKB-SubCell"/>
</dbReference>
<name>A0A840RAF9_9NEIS</name>
<dbReference type="CDD" id="cd11386">
    <property type="entry name" value="MCP_signal"/>
    <property type="match status" value="1"/>
</dbReference>
<keyword evidence="14" id="KW-1185">Reference proteome</keyword>
<dbReference type="FunFam" id="1.10.287.950:FF:000001">
    <property type="entry name" value="Methyl-accepting chemotaxis sensory transducer"/>
    <property type="match status" value="1"/>
</dbReference>
<dbReference type="AlphaFoldDB" id="A0A840RAF9"/>
<dbReference type="InterPro" id="IPR033479">
    <property type="entry name" value="dCache_1"/>
</dbReference>
<comment type="similarity">
    <text evidence="8">Belongs to the methyl-accepting chemotaxis (MCP) protein family.</text>
</comment>
<evidence type="ECO:0000256" key="8">
    <source>
        <dbReference type="ARBA" id="ARBA00029447"/>
    </source>
</evidence>
<evidence type="ECO:0000259" key="11">
    <source>
        <dbReference type="PROSITE" id="PS50111"/>
    </source>
</evidence>
<dbReference type="InterPro" id="IPR004089">
    <property type="entry name" value="MCPsignal_dom"/>
</dbReference>
<accession>A0A840RAF9</accession>
<keyword evidence="3" id="KW-0145">Chemotaxis</keyword>
<dbReference type="SMART" id="SM00304">
    <property type="entry name" value="HAMP"/>
    <property type="match status" value="1"/>
</dbReference>
<evidence type="ECO:0000313" key="13">
    <source>
        <dbReference type="EMBL" id="MBB5189403.1"/>
    </source>
</evidence>
<keyword evidence="5 10" id="KW-1133">Transmembrane helix</keyword>
<dbReference type="Pfam" id="PF02743">
    <property type="entry name" value="dCache_1"/>
    <property type="match status" value="1"/>
</dbReference>
<dbReference type="Pfam" id="PF00015">
    <property type="entry name" value="MCPsignal"/>
    <property type="match status" value="1"/>
</dbReference>
<dbReference type="PROSITE" id="PS50885">
    <property type="entry name" value="HAMP"/>
    <property type="match status" value="1"/>
</dbReference>
<dbReference type="RefSeq" id="WP_184096486.1">
    <property type="nucleotide sequence ID" value="NZ_JACHHN010000001.1"/>
</dbReference>
<dbReference type="SMART" id="SM00283">
    <property type="entry name" value="MA"/>
    <property type="match status" value="1"/>
</dbReference>
<evidence type="ECO:0000313" key="14">
    <source>
        <dbReference type="Proteomes" id="UP000543030"/>
    </source>
</evidence>
<dbReference type="InterPro" id="IPR003660">
    <property type="entry name" value="HAMP_dom"/>
</dbReference>
<protein>
    <submittedName>
        <fullName evidence="13">Methyl-accepting chemotaxis protein</fullName>
    </submittedName>
</protein>
<evidence type="ECO:0000256" key="6">
    <source>
        <dbReference type="ARBA" id="ARBA00023136"/>
    </source>
</evidence>
<dbReference type="PROSITE" id="PS50111">
    <property type="entry name" value="CHEMOTAXIS_TRANSDUC_2"/>
    <property type="match status" value="1"/>
</dbReference>
<evidence type="ECO:0000256" key="9">
    <source>
        <dbReference type="PROSITE-ProRule" id="PRU00284"/>
    </source>
</evidence>
<comment type="caution">
    <text evidence="13">The sequence shown here is derived from an EMBL/GenBank/DDBJ whole genome shotgun (WGS) entry which is preliminary data.</text>
</comment>
<feature type="transmembrane region" description="Helical" evidence="10">
    <location>
        <begin position="272"/>
        <end position="296"/>
    </location>
</feature>
<keyword evidence="4 10" id="KW-0812">Transmembrane</keyword>
<dbReference type="Pfam" id="PF00672">
    <property type="entry name" value="HAMP"/>
    <property type="match status" value="1"/>
</dbReference>
<dbReference type="CDD" id="cd12913">
    <property type="entry name" value="PDC1_MCP_like"/>
    <property type="match status" value="1"/>
</dbReference>
<feature type="domain" description="HAMP" evidence="12">
    <location>
        <begin position="296"/>
        <end position="350"/>
    </location>
</feature>
<dbReference type="Gene3D" id="1.10.287.950">
    <property type="entry name" value="Methyl-accepting chemotaxis protein"/>
    <property type="match status" value="1"/>
</dbReference>
<dbReference type="InterPro" id="IPR029151">
    <property type="entry name" value="Sensor-like_sf"/>
</dbReference>
<dbReference type="GO" id="GO:0007165">
    <property type="term" value="P:signal transduction"/>
    <property type="evidence" value="ECO:0007669"/>
    <property type="project" value="UniProtKB-KW"/>
</dbReference>
<evidence type="ECO:0000256" key="2">
    <source>
        <dbReference type="ARBA" id="ARBA00022475"/>
    </source>
</evidence>
<dbReference type="PANTHER" id="PTHR32089:SF112">
    <property type="entry name" value="LYSOZYME-LIKE PROTEIN-RELATED"/>
    <property type="match status" value="1"/>
</dbReference>
<keyword evidence="6 10" id="KW-0472">Membrane</keyword>
<sequence length="627" mass="67160">MRSLRARLIVFMVILTVLITSLLAGAAYYKMRTEILAGLNNEIRGVALGYNVVLRNWIADKRRVIAGVGEMIGAASSDATPILTQAEKSSTFDSVYFGTTARQMVQGHNLDLPAGYDPTSRPWYKQAVSDDKLILTAPYIDASTKQLTLSFAAPVKGADKQLKGVVAGDVYLSALVKDVLNIKLTGDGYAFLVGKDGKVLAHSDTSLVLKSVSDISKDLPGDQLGSIADGQLHEASIGGQQKFFYLEPIEQSDLYLALVIDKSAALAPLNQMLGLCIGALVLVLVVVVPLASLLIGNMLSGLLRVRSAMQEIAQGGGDLTRKIDIAGQDEIAQTAQAFNRFTEQLRGMFSDIQQQSDSLTSGVEGINSVLRDLANDSQRLSDLAATNAATIEEITVSITHIADNATDADELVQNTGKLSGESAATVQQVAHEVGRSSQEVESLANLLDTLSRRSQEISSIIQVIKEIADQTNLLALNAAIEAARAGEQGRGFAVVADEVRKLAERTGSATLEITGMIDAIRTETAAAVGSMQRTHTVVQRGVALSNEASGNIGTIRENMDGVMRKIGEIALSTKEQQQATTAMAQSAEDITVRMQQTDASLQRATDSVRHLNELATFLRQMFSKFHI</sequence>
<evidence type="ECO:0000259" key="12">
    <source>
        <dbReference type="PROSITE" id="PS50885"/>
    </source>
</evidence>
<keyword evidence="2" id="KW-1003">Cell membrane</keyword>
<gene>
    <name evidence="13" type="ORF">HNQ50_000113</name>
</gene>
<dbReference type="EMBL" id="JACHHN010000001">
    <property type="protein sequence ID" value="MBB5189403.1"/>
    <property type="molecule type" value="Genomic_DNA"/>
</dbReference>
<evidence type="ECO:0000256" key="10">
    <source>
        <dbReference type="SAM" id="Phobius"/>
    </source>
</evidence>
<dbReference type="GO" id="GO:0006935">
    <property type="term" value="P:chemotaxis"/>
    <property type="evidence" value="ECO:0007669"/>
    <property type="project" value="UniProtKB-KW"/>
</dbReference>
<evidence type="ECO:0000256" key="5">
    <source>
        <dbReference type="ARBA" id="ARBA00022989"/>
    </source>
</evidence>
<dbReference type="CDD" id="cd12912">
    <property type="entry name" value="PDC2_MCP_like"/>
    <property type="match status" value="1"/>
</dbReference>
<dbReference type="PANTHER" id="PTHR32089">
    <property type="entry name" value="METHYL-ACCEPTING CHEMOTAXIS PROTEIN MCPB"/>
    <property type="match status" value="1"/>
</dbReference>
<dbReference type="Proteomes" id="UP000543030">
    <property type="component" value="Unassembled WGS sequence"/>
</dbReference>
<evidence type="ECO:0000256" key="4">
    <source>
        <dbReference type="ARBA" id="ARBA00022692"/>
    </source>
</evidence>
<proteinExistence type="inferred from homology"/>
<reference evidence="13 14" key="1">
    <citation type="submission" date="2020-08" db="EMBL/GenBank/DDBJ databases">
        <title>Genomic Encyclopedia of Type Strains, Phase IV (KMG-IV): sequencing the most valuable type-strain genomes for metagenomic binning, comparative biology and taxonomic classification.</title>
        <authorList>
            <person name="Goeker M."/>
        </authorList>
    </citation>
    <scope>NUCLEOTIDE SEQUENCE [LARGE SCALE GENOMIC DNA]</scope>
    <source>
        <strain evidence="13 14">DSM 18233</strain>
    </source>
</reference>
<dbReference type="Gene3D" id="3.30.450.20">
    <property type="entry name" value="PAS domain"/>
    <property type="match status" value="2"/>
</dbReference>
<dbReference type="SUPFAM" id="SSF58104">
    <property type="entry name" value="Methyl-accepting chemotaxis protein (MCP) signaling domain"/>
    <property type="match status" value="1"/>
</dbReference>